<dbReference type="InterPro" id="IPR029058">
    <property type="entry name" value="AB_hydrolase_fold"/>
</dbReference>
<keyword evidence="4 7" id="KW-0547">Nucleotide-binding</keyword>
<gene>
    <name evidence="10" type="ORF">TCAL_11506</name>
</gene>
<dbReference type="SMART" id="SM00045">
    <property type="entry name" value="DAGKa"/>
    <property type="match status" value="1"/>
</dbReference>
<dbReference type="InterPro" id="IPR001206">
    <property type="entry name" value="Diacylglycerol_kinase_cat_dom"/>
</dbReference>
<evidence type="ECO:0000256" key="6">
    <source>
        <dbReference type="ARBA" id="ARBA00022840"/>
    </source>
</evidence>
<keyword evidence="8" id="KW-0812">Transmembrane</keyword>
<dbReference type="GO" id="GO:0005524">
    <property type="term" value="F:ATP binding"/>
    <property type="evidence" value="ECO:0007669"/>
    <property type="project" value="UniProtKB-KW"/>
</dbReference>
<dbReference type="EC" id="2.7.1.107" evidence="7"/>
<keyword evidence="11" id="KW-1185">Reference proteome</keyword>
<evidence type="ECO:0000256" key="5">
    <source>
        <dbReference type="ARBA" id="ARBA00022777"/>
    </source>
</evidence>
<dbReference type="GO" id="GO:0004143">
    <property type="term" value="F:ATP-dependent diacylglycerol kinase activity"/>
    <property type="evidence" value="ECO:0007669"/>
    <property type="project" value="UniProtKB-EC"/>
</dbReference>
<evidence type="ECO:0000256" key="4">
    <source>
        <dbReference type="ARBA" id="ARBA00022741"/>
    </source>
</evidence>
<keyword evidence="8" id="KW-1133">Transmembrane helix</keyword>
<comment type="catalytic activity">
    <reaction evidence="1 7">
        <text>a 1,2-diacyl-sn-glycerol + ATP = a 1,2-diacyl-sn-glycero-3-phosphate + ADP + H(+)</text>
        <dbReference type="Rhea" id="RHEA:10272"/>
        <dbReference type="ChEBI" id="CHEBI:15378"/>
        <dbReference type="ChEBI" id="CHEBI:17815"/>
        <dbReference type="ChEBI" id="CHEBI:30616"/>
        <dbReference type="ChEBI" id="CHEBI:58608"/>
        <dbReference type="ChEBI" id="CHEBI:456216"/>
        <dbReference type="EC" id="2.7.1.107"/>
    </reaction>
</comment>
<evidence type="ECO:0000256" key="2">
    <source>
        <dbReference type="ARBA" id="ARBA00009280"/>
    </source>
</evidence>
<dbReference type="SUPFAM" id="SSF53474">
    <property type="entry name" value="alpha/beta-Hydrolases"/>
    <property type="match status" value="1"/>
</dbReference>
<dbReference type="GO" id="GO:0005886">
    <property type="term" value="C:plasma membrane"/>
    <property type="evidence" value="ECO:0007669"/>
    <property type="project" value="TreeGrafter"/>
</dbReference>
<dbReference type="SUPFAM" id="SSF111331">
    <property type="entry name" value="NAD kinase/diacylglycerol kinase-like"/>
    <property type="match status" value="1"/>
</dbReference>
<dbReference type="InterPro" id="IPR000073">
    <property type="entry name" value="AB_hydrolase_1"/>
</dbReference>
<feature type="domain" description="DAGKc" evidence="9">
    <location>
        <begin position="1"/>
        <end position="133"/>
    </location>
</feature>
<dbReference type="Gene3D" id="2.60.200.40">
    <property type="match status" value="1"/>
</dbReference>
<protein>
    <recommendedName>
        <fullName evidence="7">Diacylglycerol kinase</fullName>
        <shortName evidence="7">DAG kinase</shortName>
        <ecNumber evidence="7">2.7.1.107</ecNumber>
    </recommendedName>
</protein>
<keyword evidence="8" id="KW-0472">Membrane</keyword>
<evidence type="ECO:0000256" key="1">
    <source>
        <dbReference type="ARBA" id="ARBA00001383"/>
    </source>
</evidence>
<dbReference type="PROSITE" id="PS50146">
    <property type="entry name" value="DAGK"/>
    <property type="match status" value="1"/>
</dbReference>
<dbReference type="PRINTS" id="PR00111">
    <property type="entry name" value="ABHYDROLASE"/>
</dbReference>
<dbReference type="AlphaFoldDB" id="A0A553ND15"/>
<reference evidence="10 11" key="1">
    <citation type="journal article" date="2018" name="Nat. Ecol. Evol.">
        <title>Genomic signatures of mitonuclear coevolution across populations of Tigriopus californicus.</title>
        <authorList>
            <person name="Barreto F.S."/>
            <person name="Watson E.T."/>
            <person name="Lima T.G."/>
            <person name="Willett C.S."/>
            <person name="Edmands S."/>
            <person name="Li W."/>
            <person name="Burton R.S."/>
        </authorList>
    </citation>
    <scope>NUCLEOTIDE SEQUENCE [LARGE SCALE GENOMIC DNA]</scope>
    <source>
        <strain evidence="10 11">San Diego</strain>
    </source>
</reference>
<dbReference type="InterPro" id="IPR000639">
    <property type="entry name" value="Epox_hydrolase-like"/>
</dbReference>
<dbReference type="EMBL" id="VCGU01000458">
    <property type="protein sequence ID" value="TRY63344.1"/>
    <property type="molecule type" value="Genomic_DNA"/>
</dbReference>
<name>A0A553ND15_TIGCA</name>
<evidence type="ECO:0000259" key="9">
    <source>
        <dbReference type="PROSITE" id="PS50146"/>
    </source>
</evidence>
<dbReference type="Gene3D" id="3.40.50.1820">
    <property type="entry name" value="alpha/beta hydrolase"/>
    <property type="match status" value="1"/>
</dbReference>
<dbReference type="InterPro" id="IPR037607">
    <property type="entry name" value="DGK"/>
</dbReference>
<dbReference type="InterPro" id="IPR000756">
    <property type="entry name" value="Diacylglycerol_kin_accessory"/>
</dbReference>
<evidence type="ECO:0000256" key="3">
    <source>
        <dbReference type="ARBA" id="ARBA00022679"/>
    </source>
</evidence>
<dbReference type="InterPro" id="IPR016064">
    <property type="entry name" value="NAD/diacylglycerol_kinase_sf"/>
</dbReference>
<comment type="similarity">
    <text evidence="2 7">Belongs to the eukaryotic diacylglycerol kinase family.</text>
</comment>
<accession>A0A553ND15</accession>
<dbReference type="PANTHER" id="PTHR11255:SF80">
    <property type="entry name" value="EYE-SPECIFIC DIACYLGLYCEROL KINASE"/>
    <property type="match status" value="1"/>
</dbReference>
<evidence type="ECO:0000256" key="7">
    <source>
        <dbReference type="RuleBase" id="RU361128"/>
    </source>
</evidence>
<evidence type="ECO:0000256" key="8">
    <source>
        <dbReference type="SAM" id="Phobius"/>
    </source>
</evidence>
<dbReference type="STRING" id="6832.A0A553ND15"/>
<dbReference type="Proteomes" id="UP000318571">
    <property type="component" value="Chromosome 10"/>
</dbReference>
<dbReference type="FunFam" id="2.60.200.40:FF:000012">
    <property type="entry name" value="Diacylglycerol kinase"/>
    <property type="match status" value="1"/>
</dbReference>
<dbReference type="Pfam" id="PF00781">
    <property type="entry name" value="DAGK_cat"/>
    <property type="match status" value="1"/>
</dbReference>
<dbReference type="PANTHER" id="PTHR11255">
    <property type="entry name" value="DIACYLGLYCEROL KINASE"/>
    <property type="match status" value="1"/>
</dbReference>
<organism evidence="10 11">
    <name type="scientific">Tigriopus californicus</name>
    <name type="common">Marine copepod</name>
    <dbReference type="NCBI Taxonomy" id="6832"/>
    <lineage>
        <taxon>Eukaryota</taxon>
        <taxon>Metazoa</taxon>
        <taxon>Ecdysozoa</taxon>
        <taxon>Arthropoda</taxon>
        <taxon>Crustacea</taxon>
        <taxon>Multicrustacea</taxon>
        <taxon>Hexanauplia</taxon>
        <taxon>Copepoda</taxon>
        <taxon>Harpacticoida</taxon>
        <taxon>Harpacticidae</taxon>
        <taxon>Tigriopus</taxon>
    </lineage>
</organism>
<keyword evidence="3 7" id="KW-0808">Transferase</keyword>
<proteinExistence type="inferred from homology"/>
<dbReference type="Pfam" id="PF00561">
    <property type="entry name" value="Abhydrolase_1"/>
    <property type="match status" value="1"/>
</dbReference>
<dbReference type="InterPro" id="IPR017438">
    <property type="entry name" value="ATP-NAD_kinase_N"/>
</dbReference>
<feature type="transmembrane region" description="Helical" evidence="8">
    <location>
        <begin position="394"/>
        <end position="422"/>
    </location>
</feature>
<dbReference type="SMART" id="SM00046">
    <property type="entry name" value="DAGKc"/>
    <property type="match status" value="1"/>
</dbReference>
<keyword evidence="5 7" id="KW-0418">Kinase</keyword>
<dbReference type="Pfam" id="PF00609">
    <property type="entry name" value="DAGK_acc"/>
    <property type="match status" value="1"/>
</dbReference>
<dbReference type="Gene3D" id="3.40.50.10330">
    <property type="entry name" value="Probable inorganic polyphosphate/atp-NAD kinase, domain 1"/>
    <property type="match status" value="1"/>
</dbReference>
<keyword evidence="6 7" id="KW-0067">ATP-binding</keyword>
<comment type="caution">
    <text evidence="10">The sequence shown here is derived from an EMBL/GenBank/DDBJ whole genome shotgun (WGS) entry which is preliminary data.</text>
</comment>
<evidence type="ECO:0000313" key="11">
    <source>
        <dbReference type="Proteomes" id="UP000318571"/>
    </source>
</evidence>
<sequence length="732" mass="83109">MFIALVNPKSGGNIGNHLLLRFSEILDEDRIYNLSEVGGPRRALMEHRHTDNLRIIACGGDGTVGWILSVMDDMEFPPAERPAIGIIPLGTGNDLARSLSWGGKFRDKPLRKVLIDIHNADIIDLDRWSLSYCPLSEHGDTPEEIANADDKLPLDVLNNYFSVGIDAHIALQFHKARNSNPEHFTSRTRNLLFYGLAGGKDLFKHQWRNLMDHVTIECDGIDYTQRLKAYGTHSVMFLNIRSYAGGTKPWNRKYGPQCMNDGLLEVVAIDNLDLAILHAGGSGASVCQCKRAVITTNSCVPMQIDGEPCLMKPCKIVIEYRNRSKVLVRNKTASYAVKDDEIEDWAAKKIQSSFKLYKHQKSQSRKTTAAGAIEYVQVDHSAIGCKRGITDKDLTMFVVILNQLGGLLVSVFPLFIVLFMVLRHGRKRVFEVKERLLPPAILTDPKWGEHGYLQLPGLKLHYVEKGDHKKPLMLMLHGFPEFWFSWRHQLLHFSKDYWCVAIDNRGYGDTEKPTGIDQYHLDKLAADVKHVIEALGQKKCILLGHDWGGAIGYYFAGKYPEMVDQYVVVNLPHPLSLARQLTKGWDQRLKSWYMLFFQCPIIPERLMRLGDMNSFDLMMKGIQIENRDQLCEAYKYTFRDPNAFQGPINYYRAASQLSVTHKPKLNDVPVFSVYGNQDAYLSISAFKGSRDFVQDFQECPIEGVSHWAMIEAPQQVNSAIESYLNNKRGKNI</sequence>
<dbReference type="GO" id="GO:0007200">
    <property type="term" value="P:phospholipase C-activating G protein-coupled receptor signaling pathway"/>
    <property type="evidence" value="ECO:0007669"/>
    <property type="project" value="InterPro"/>
</dbReference>
<evidence type="ECO:0000313" key="10">
    <source>
        <dbReference type="EMBL" id="TRY63344.1"/>
    </source>
</evidence>
<dbReference type="PRINTS" id="PR00412">
    <property type="entry name" value="EPOXHYDRLASE"/>
</dbReference>